<gene>
    <name evidence="1 3" type="ORF">BDZ99DRAFT_473518</name>
</gene>
<proteinExistence type="predicted"/>
<keyword evidence="2" id="KW-1185">Reference proteome</keyword>
<evidence type="ECO:0000313" key="1">
    <source>
        <dbReference type="EMBL" id="KAF2814460.1"/>
    </source>
</evidence>
<name>A0A6A6Z0C6_9PEZI</name>
<dbReference type="GeneID" id="54462725"/>
<dbReference type="RefSeq" id="XP_033581424.1">
    <property type="nucleotide sequence ID" value="XM_033721832.1"/>
</dbReference>
<dbReference type="OrthoDB" id="10639645at2759"/>
<dbReference type="AlphaFoldDB" id="A0A6A6Z0C6"/>
<accession>A0A6A6Z0C6</accession>
<reference evidence="1 3" key="1">
    <citation type="journal article" date="2020" name="Stud. Mycol.">
        <title>101 Dothideomycetes genomes: a test case for predicting lifestyles and emergence of pathogens.</title>
        <authorList>
            <person name="Haridas S."/>
            <person name="Albert R."/>
            <person name="Binder M."/>
            <person name="Bloem J."/>
            <person name="Labutti K."/>
            <person name="Salamov A."/>
            <person name="Andreopoulos B."/>
            <person name="Baker S."/>
            <person name="Barry K."/>
            <person name="Bills G."/>
            <person name="Bluhm B."/>
            <person name="Cannon C."/>
            <person name="Castanera R."/>
            <person name="Culley D."/>
            <person name="Daum C."/>
            <person name="Ezra D."/>
            <person name="Gonzalez J."/>
            <person name="Henrissat B."/>
            <person name="Kuo A."/>
            <person name="Liang C."/>
            <person name="Lipzen A."/>
            <person name="Lutzoni F."/>
            <person name="Magnuson J."/>
            <person name="Mondo S."/>
            <person name="Nolan M."/>
            <person name="Ohm R."/>
            <person name="Pangilinan J."/>
            <person name="Park H.-J."/>
            <person name="Ramirez L."/>
            <person name="Alfaro M."/>
            <person name="Sun H."/>
            <person name="Tritt A."/>
            <person name="Yoshinaga Y."/>
            <person name="Zwiers L.-H."/>
            <person name="Turgeon B."/>
            <person name="Goodwin S."/>
            <person name="Spatafora J."/>
            <person name="Crous P."/>
            <person name="Grigoriev I."/>
        </authorList>
    </citation>
    <scope>NUCLEOTIDE SEQUENCE</scope>
    <source>
        <strain evidence="1 3">CBS 304.34</strain>
    </source>
</reference>
<dbReference type="EMBL" id="MU003695">
    <property type="protein sequence ID" value="KAF2814460.1"/>
    <property type="molecule type" value="Genomic_DNA"/>
</dbReference>
<sequence>MPTPEGFEVASPLWGVCTLLNKDLDAVLKSWVPDPRDRSIFKPITSPTSIRELVTLNEHFRTVAHASGRAWPDIEEFTLQIFSGRIPKLNRYTNDDVWETIATLIDTQWDDGFGDIPPFVKHLRLDLTPPPAAVEYLNKWDETAENINCSSAKLGHPLRGHEAIPGSHYRQKFWIYVFHVAEDLVLGILESRKDDRQDLQELWVFPSGMHVGDLTIEVVGELPMSQADALVQMRGTEIYWQSICSQHWNGVFIRFSENLIAASKSIFEESIRPFKEARQARMAEVLTEVKKVAEELLAKSCATLAEQVVVKLGLSKNQGENLRKPFKRNAGEICGGDQ</sequence>
<protein>
    <submittedName>
        <fullName evidence="1 3">Uncharacterized protein</fullName>
    </submittedName>
</protein>
<reference evidence="3" key="2">
    <citation type="submission" date="2020-04" db="EMBL/GenBank/DDBJ databases">
        <authorList>
            <consortium name="NCBI Genome Project"/>
        </authorList>
    </citation>
    <scope>NUCLEOTIDE SEQUENCE</scope>
    <source>
        <strain evidence="3">CBS 304.34</strain>
    </source>
</reference>
<organism evidence="1">
    <name type="scientific">Mytilinidion resinicola</name>
    <dbReference type="NCBI Taxonomy" id="574789"/>
    <lineage>
        <taxon>Eukaryota</taxon>
        <taxon>Fungi</taxon>
        <taxon>Dikarya</taxon>
        <taxon>Ascomycota</taxon>
        <taxon>Pezizomycotina</taxon>
        <taxon>Dothideomycetes</taxon>
        <taxon>Pleosporomycetidae</taxon>
        <taxon>Mytilinidiales</taxon>
        <taxon>Mytilinidiaceae</taxon>
        <taxon>Mytilinidion</taxon>
    </lineage>
</organism>
<evidence type="ECO:0000313" key="3">
    <source>
        <dbReference type="RefSeq" id="XP_033581424.1"/>
    </source>
</evidence>
<dbReference type="Proteomes" id="UP000504636">
    <property type="component" value="Unplaced"/>
</dbReference>
<reference evidence="3" key="3">
    <citation type="submission" date="2025-04" db="UniProtKB">
        <authorList>
            <consortium name="RefSeq"/>
        </authorList>
    </citation>
    <scope>IDENTIFICATION</scope>
    <source>
        <strain evidence="3">CBS 304.34</strain>
    </source>
</reference>
<evidence type="ECO:0000313" key="2">
    <source>
        <dbReference type="Proteomes" id="UP000504636"/>
    </source>
</evidence>